<evidence type="ECO:0000313" key="3">
    <source>
        <dbReference type="Proteomes" id="UP000222542"/>
    </source>
</evidence>
<evidence type="ECO:0000313" key="2">
    <source>
        <dbReference type="EMBL" id="PHT83035.1"/>
    </source>
</evidence>
<protein>
    <submittedName>
        <fullName evidence="2">Uncharacterized protein</fullName>
    </submittedName>
</protein>
<comment type="caution">
    <text evidence="2">The sequence shown here is derived from an EMBL/GenBank/DDBJ whole genome shotgun (WGS) entry which is preliminary data.</text>
</comment>
<reference evidence="2 3" key="1">
    <citation type="journal article" date="2014" name="Nat. Genet.">
        <title>Genome sequence of the hot pepper provides insights into the evolution of pungency in Capsicum species.</title>
        <authorList>
            <person name="Kim S."/>
            <person name="Park M."/>
            <person name="Yeom S.I."/>
            <person name="Kim Y.M."/>
            <person name="Lee J.M."/>
            <person name="Lee H.A."/>
            <person name="Seo E."/>
            <person name="Choi J."/>
            <person name="Cheong K."/>
            <person name="Kim K.T."/>
            <person name="Jung K."/>
            <person name="Lee G.W."/>
            <person name="Oh S.K."/>
            <person name="Bae C."/>
            <person name="Kim S.B."/>
            <person name="Lee H.Y."/>
            <person name="Kim S.Y."/>
            <person name="Kim M.S."/>
            <person name="Kang B.C."/>
            <person name="Jo Y.D."/>
            <person name="Yang H.B."/>
            <person name="Jeong H.J."/>
            <person name="Kang W.H."/>
            <person name="Kwon J.K."/>
            <person name="Shin C."/>
            <person name="Lim J.Y."/>
            <person name="Park J.H."/>
            <person name="Huh J.H."/>
            <person name="Kim J.S."/>
            <person name="Kim B.D."/>
            <person name="Cohen O."/>
            <person name="Paran I."/>
            <person name="Suh M.C."/>
            <person name="Lee S.B."/>
            <person name="Kim Y.K."/>
            <person name="Shin Y."/>
            <person name="Noh S.J."/>
            <person name="Park J."/>
            <person name="Seo Y.S."/>
            <person name="Kwon S.Y."/>
            <person name="Kim H.A."/>
            <person name="Park J.M."/>
            <person name="Kim H.J."/>
            <person name="Choi S.B."/>
            <person name="Bosland P.W."/>
            <person name="Reeves G."/>
            <person name="Jo S.H."/>
            <person name="Lee B.W."/>
            <person name="Cho H.T."/>
            <person name="Choi H.S."/>
            <person name="Lee M.S."/>
            <person name="Yu Y."/>
            <person name="Do Choi Y."/>
            <person name="Park B.S."/>
            <person name="van Deynze A."/>
            <person name="Ashrafi H."/>
            <person name="Hill T."/>
            <person name="Kim W.T."/>
            <person name="Pai H.S."/>
            <person name="Ahn H.K."/>
            <person name="Yeam I."/>
            <person name="Giovannoni J.J."/>
            <person name="Rose J.K."/>
            <person name="Sorensen I."/>
            <person name="Lee S.J."/>
            <person name="Kim R.W."/>
            <person name="Choi I.Y."/>
            <person name="Choi B.S."/>
            <person name="Lim J.S."/>
            <person name="Lee Y.H."/>
            <person name="Choi D."/>
        </authorList>
    </citation>
    <scope>NUCLEOTIDE SEQUENCE [LARGE SCALE GENOMIC DNA]</scope>
    <source>
        <strain evidence="3">cv. CM334</strain>
    </source>
</reference>
<dbReference type="AlphaFoldDB" id="A0A2G2ZM64"/>
<name>A0A2G2ZM64_CAPAN</name>
<feature type="compositionally biased region" description="Basic residues" evidence="1">
    <location>
        <begin position="49"/>
        <end position="60"/>
    </location>
</feature>
<sequence length="103" mass="11529">MIEDGIKTDRIVSFAILKENTQAIQKGSGSGGEKKNEEDASAIVVGQRVRSRRPRRRRSQGHSIEKFLDLKREIENMIQDGSIMVKNIDSEENSSHADMQTSG</sequence>
<keyword evidence="3" id="KW-1185">Reference proteome</keyword>
<evidence type="ECO:0000256" key="1">
    <source>
        <dbReference type="SAM" id="MobiDB-lite"/>
    </source>
</evidence>
<proteinExistence type="predicted"/>
<dbReference type="Proteomes" id="UP000222542">
    <property type="component" value="Unassembled WGS sequence"/>
</dbReference>
<feature type="region of interest" description="Disordered" evidence="1">
    <location>
        <begin position="22"/>
        <end position="63"/>
    </location>
</feature>
<dbReference type="Gramene" id="PHT83035">
    <property type="protein sequence ID" value="PHT83035"/>
    <property type="gene ID" value="T459_11478"/>
</dbReference>
<dbReference type="EMBL" id="AYRZ02000004">
    <property type="protein sequence ID" value="PHT83035.1"/>
    <property type="molecule type" value="Genomic_DNA"/>
</dbReference>
<reference evidence="2 3" key="2">
    <citation type="journal article" date="2017" name="Genome Biol.">
        <title>New reference genome sequences of hot pepper reveal the massive evolution of plant disease-resistance genes by retroduplication.</title>
        <authorList>
            <person name="Kim S."/>
            <person name="Park J."/>
            <person name="Yeom S.I."/>
            <person name="Kim Y.M."/>
            <person name="Seo E."/>
            <person name="Kim K.T."/>
            <person name="Kim M.S."/>
            <person name="Lee J.M."/>
            <person name="Cheong K."/>
            <person name="Shin H.S."/>
            <person name="Kim S.B."/>
            <person name="Han K."/>
            <person name="Lee J."/>
            <person name="Park M."/>
            <person name="Lee H.A."/>
            <person name="Lee H.Y."/>
            <person name="Lee Y."/>
            <person name="Oh S."/>
            <person name="Lee J.H."/>
            <person name="Choi E."/>
            <person name="Choi E."/>
            <person name="Lee S.E."/>
            <person name="Jeon J."/>
            <person name="Kim H."/>
            <person name="Choi G."/>
            <person name="Song H."/>
            <person name="Lee J."/>
            <person name="Lee S.C."/>
            <person name="Kwon J.K."/>
            <person name="Lee H.Y."/>
            <person name="Koo N."/>
            <person name="Hong Y."/>
            <person name="Kim R.W."/>
            <person name="Kang W.H."/>
            <person name="Huh J.H."/>
            <person name="Kang B.C."/>
            <person name="Yang T.J."/>
            <person name="Lee Y.H."/>
            <person name="Bennetzen J.L."/>
            <person name="Choi D."/>
        </authorList>
    </citation>
    <scope>NUCLEOTIDE SEQUENCE [LARGE SCALE GENOMIC DNA]</scope>
    <source>
        <strain evidence="3">cv. CM334</strain>
    </source>
</reference>
<organism evidence="2 3">
    <name type="scientific">Capsicum annuum</name>
    <name type="common">Capsicum pepper</name>
    <dbReference type="NCBI Taxonomy" id="4072"/>
    <lineage>
        <taxon>Eukaryota</taxon>
        <taxon>Viridiplantae</taxon>
        <taxon>Streptophyta</taxon>
        <taxon>Embryophyta</taxon>
        <taxon>Tracheophyta</taxon>
        <taxon>Spermatophyta</taxon>
        <taxon>Magnoliopsida</taxon>
        <taxon>eudicotyledons</taxon>
        <taxon>Gunneridae</taxon>
        <taxon>Pentapetalae</taxon>
        <taxon>asterids</taxon>
        <taxon>lamiids</taxon>
        <taxon>Solanales</taxon>
        <taxon>Solanaceae</taxon>
        <taxon>Solanoideae</taxon>
        <taxon>Capsiceae</taxon>
        <taxon>Capsicum</taxon>
    </lineage>
</organism>
<accession>A0A2G2ZM64</accession>
<gene>
    <name evidence="2" type="ORF">T459_11478</name>
</gene>